<dbReference type="Proteomes" id="UP000251960">
    <property type="component" value="Chromosome 2"/>
</dbReference>
<protein>
    <submittedName>
        <fullName evidence="16">Indole-2-monooxygenase</fullName>
    </submittedName>
</protein>
<dbReference type="Gene3D" id="1.10.630.10">
    <property type="entry name" value="Cytochrome P450"/>
    <property type="match status" value="1"/>
</dbReference>
<evidence type="ECO:0000256" key="2">
    <source>
        <dbReference type="ARBA" id="ARBA00004370"/>
    </source>
</evidence>
<keyword evidence="11 14" id="KW-0503">Monooxygenase</keyword>
<evidence type="ECO:0000256" key="15">
    <source>
        <dbReference type="SAM" id="MobiDB-lite"/>
    </source>
</evidence>
<dbReference type="PANTHER" id="PTHR47955">
    <property type="entry name" value="CYTOCHROME P450 FAMILY 71 PROTEIN"/>
    <property type="match status" value="1"/>
</dbReference>
<dbReference type="Pfam" id="PF00067">
    <property type="entry name" value="p450"/>
    <property type="match status" value="1"/>
</dbReference>
<comment type="caution">
    <text evidence="16">The sequence shown here is derived from an EMBL/GenBank/DDBJ whole genome shotgun (WGS) entry which is preliminary data.</text>
</comment>
<dbReference type="SUPFAM" id="SSF48264">
    <property type="entry name" value="Cytochrome P450"/>
    <property type="match status" value="1"/>
</dbReference>
<evidence type="ECO:0000256" key="7">
    <source>
        <dbReference type="ARBA" id="ARBA00022723"/>
    </source>
</evidence>
<gene>
    <name evidence="16" type="primary">CYP71C4_6</name>
    <name evidence="16" type="ORF">Zm00014a_044227</name>
</gene>
<keyword evidence="8" id="KW-1133">Transmembrane helix</keyword>
<reference evidence="16" key="1">
    <citation type="journal article" date="2018" name="Nat. Genet.">
        <title>Extensive intraspecific gene order and gene structural variations between Mo17 and other maize genomes.</title>
        <authorList>
            <person name="Sun S."/>
            <person name="Zhou Y."/>
            <person name="Chen J."/>
            <person name="Shi J."/>
            <person name="Zhao H."/>
            <person name="Zhao H."/>
            <person name="Song W."/>
            <person name="Zhang M."/>
            <person name="Cui Y."/>
            <person name="Dong X."/>
            <person name="Liu H."/>
            <person name="Ma X."/>
            <person name="Jiao Y."/>
            <person name="Wang B."/>
            <person name="Wei X."/>
            <person name="Stein J.C."/>
            <person name="Glaubitz J.C."/>
            <person name="Lu F."/>
            <person name="Yu G."/>
            <person name="Liang C."/>
            <person name="Fengler K."/>
            <person name="Li B."/>
            <person name="Rafalski A."/>
            <person name="Schnable P.S."/>
            <person name="Ware D.H."/>
            <person name="Buckler E.S."/>
            <person name="Lai J."/>
        </authorList>
    </citation>
    <scope>NUCLEOTIDE SEQUENCE [LARGE SCALE GENOMIC DNA]</scope>
    <source>
        <tissue evidence="16">Seedling</tissue>
    </source>
</reference>
<evidence type="ECO:0000256" key="13">
    <source>
        <dbReference type="PIRSR" id="PIRSR602401-1"/>
    </source>
</evidence>
<evidence type="ECO:0000256" key="12">
    <source>
        <dbReference type="ARBA" id="ARBA00023136"/>
    </source>
</evidence>
<keyword evidence="7 13" id="KW-0479">Metal-binding</keyword>
<dbReference type="InterPro" id="IPR001128">
    <property type="entry name" value="Cyt_P450"/>
</dbReference>
<dbReference type="InterPro" id="IPR017972">
    <property type="entry name" value="Cyt_P450_CS"/>
</dbReference>
<dbReference type="InterPro" id="IPR002401">
    <property type="entry name" value="Cyt_P450_E_grp-I"/>
</dbReference>
<dbReference type="GO" id="GO:0016020">
    <property type="term" value="C:membrane"/>
    <property type="evidence" value="ECO:0007669"/>
    <property type="project" value="UniProtKB-SubCell"/>
</dbReference>
<dbReference type="GO" id="GO:0004497">
    <property type="term" value="F:monooxygenase activity"/>
    <property type="evidence" value="ECO:0007669"/>
    <property type="project" value="UniProtKB-KW"/>
</dbReference>
<evidence type="ECO:0000256" key="10">
    <source>
        <dbReference type="ARBA" id="ARBA00023004"/>
    </source>
</evidence>
<dbReference type="PANTHER" id="PTHR47955:SF14">
    <property type="entry name" value="OS01G0543600 PROTEIN"/>
    <property type="match status" value="1"/>
</dbReference>
<dbReference type="AlphaFoldDB" id="A0A3L6G210"/>
<evidence type="ECO:0000256" key="1">
    <source>
        <dbReference type="ARBA" id="ARBA00001971"/>
    </source>
</evidence>
<name>A0A3L6G210_MAIZE</name>
<dbReference type="GO" id="GO:0016705">
    <property type="term" value="F:oxidoreductase activity, acting on paired donors, with incorporation or reduction of molecular oxygen"/>
    <property type="evidence" value="ECO:0007669"/>
    <property type="project" value="InterPro"/>
</dbReference>
<evidence type="ECO:0000256" key="11">
    <source>
        <dbReference type="ARBA" id="ARBA00023033"/>
    </source>
</evidence>
<evidence type="ECO:0000256" key="3">
    <source>
        <dbReference type="ARBA" id="ARBA00005179"/>
    </source>
</evidence>
<organism evidence="16">
    <name type="scientific">Zea mays</name>
    <name type="common">Maize</name>
    <dbReference type="NCBI Taxonomy" id="4577"/>
    <lineage>
        <taxon>Eukaryota</taxon>
        <taxon>Viridiplantae</taxon>
        <taxon>Streptophyta</taxon>
        <taxon>Embryophyta</taxon>
        <taxon>Tracheophyta</taxon>
        <taxon>Spermatophyta</taxon>
        <taxon>Magnoliopsida</taxon>
        <taxon>Liliopsida</taxon>
        <taxon>Poales</taxon>
        <taxon>Poaceae</taxon>
        <taxon>PACMAD clade</taxon>
        <taxon>Panicoideae</taxon>
        <taxon>Andropogonodae</taxon>
        <taxon>Andropogoneae</taxon>
        <taxon>Tripsacinae</taxon>
        <taxon>Zea</taxon>
    </lineage>
</organism>
<evidence type="ECO:0000256" key="4">
    <source>
        <dbReference type="ARBA" id="ARBA00010617"/>
    </source>
</evidence>
<dbReference type="ExpressionAtlas" id="A0A3L6G210">
    <property type="expression patterns" value="baseline and differential"/>
</dbReference>
<evidence type="ECO:0000256" key="9">
    <source>
        <dbReference type="ARBA" id="ARBA00023002"/>
    </source>
</evidence>
<keyword evidence="12" id="KW-0472">Membrane</keyword>
<keyword evidence="5 13" id="KW-0349">Heme</keyword>
<dbReference type="GO" id="GO:0020037">
    <property type="term" value="F:heme binding"/>
    <property type="evidence" value="ECO:0007669"/>
    <property type="project" value="InterPro"/>
</dbReference>
<comment type="pathway">
    <text evidence="3">Secondary metabolite biosynthesis.</text>
</comment>
<dbReference type="FunFam" id="1.10.630.10:FF:000055">
    <property type="entry name" value="Cytochrome P450 71A26"/>
    <property type="match status" value="1"/>
</dbReference>
<feature type="region of interest" description="Disordered" evidence="15">
    <location>
        <begin position="45"/>
        <end position="64"/>
    </location>
</feature>
<evidence type="ECO:0000256" key="8">
    <source>
        <dbReference type="ARBA" id="ARBA00022989"/>
    </source>
</evidence>
<evidence type="ECO:0000256" key="6">
    <source>
        <dbReference type="ARBA" id="ARBA00022692"/>
    </source>
</evidence>
<feature type="binding site" description="axial binding residue" evidence="13">
    <location>
        <position position="483"/>
    </location>
    <ligand>
        <name>heme</name>
        <dbReference type="ChEBI" id="CHEBI:30413"/>
    </ligand>
    <ligandPart>
        <name>Fe</name>
        <dbReference type="ChEBI" id="CHEBI:18248"/>
    </ligandPart>
</feature>
<comment type="similarity">
    <text evidence="4 14">Belongs to the cytochrome P450 family.</text>
</comment>
<evidence type="ECO:0000256" key="14">
    <source>
        <dbReference type="RuleBase" id="RU000461"/>
    </source>
</evidence>
<evidence type="ECO:0000313" key="16">
    <source>
        <dbReference type="EMBL" id="PWZ40464.1"/>
    </source>
</evidence>
<keyword evidence="10 13" id="KW-0408">Iron</keyword>
<keyword evidence="6" id="KW-0812">Transmembrane</keyword>
<evidence type="ECO:0000256" key="5">
    <source>
        <dbReference type="ARBA" id="ARBA00022617"/>
    </source>
</evidence>
<dbReference type="EMBL" id="NCVQ01000003">
    <property type="protein sequence ID" value="PWZ40464.1"/>
    <property type="molecule type" value="Genomic_DNA"/>
</dbReference>
<proteinExistence type="inferred from homology"/>
<comment type="subcellular location">
    <subcellularLocation>
        <location evidence="2">Membrane</location>
    </subcellularLocation>
</comment>
<dbReference type="PROSITE" id="PS00086">
    <property type="entry name" value="CYTOCHROME_P450"/>
    <property type="match status" value="1"/>
</dbReference>
<dbReference type="PRINTS" id="PR00463">
    <property type="entry name" value="EP450I"/>
</dbReference>
<comment type="cofactor">
    <cofactor evidence="1 13">
        <name>heme</name>
        <dbReference type="ChEBI" id="CHEBI:30413"/>
    </cofactor>
</comment>
<keyword evidence="9 14" id="KW-0560">Oxidoreductase</keyword>
<dbReference type="CDD" id="cd11072">
    <property type="entry name" value="CYP71-like"/>
    <property type="match status" value="1"/>
</dbReference>
<dbReference type="PRINTS" id="PR00385">
    <property type="entry name" value="P450"/>
</dbReference>
<sequence length="542" mass="60454">MENLAGQQFVYEVTSLRALFLLLLLSPFLFLIMRNARATTLMFDTKRTRGHRQPADRQQSLPPSPPAVPVLGHLHLVGSLPHVSLRSLARTLGADLMLLRLGSTPVLVVSSSSAAEAVLRTHDHVFASRPHALVSEVVLYGPSDVGFAPHGDCWRRGRKLITTHLLSVNRVQSFRHAREEEVSVVMGRIAEAAAAGAAVDVGELLGSFTNDLACRAVMGKSFRSEGRNKLFRELVLDTTKLLVGFNVEDFFPFLARFGVLSKLVRAKSERLRRRWDELLDRLIEDRESKYEAAAAGASDLKDDDDDNFIHVLLSVRQEYDHITREQMKALLQDVFIGGIDSTSSLLEFTMAELMRKPRVMNKLQAEVRSSTPEGHDGVVGEDSLEHMAYLRAVTKESLRIHNVTPLLAPHLSMDSCTIDGYTVPAGVQVLINSWAIGRDTRYWGDDAEEFVPERFMDGGSAVHVSFKGSDFEFLPFGSGRRMCAGVNFAMATVELMLANLVHRFDWDLPPGQEGRDIDVSQVFGLVVRRKKKLLLVPKLRVY</sequence>
<dbReference type="InterPro" id="IPR036396">
    <property type="entry name" value="Cyt_P450_sf"/>
</dbReference>
<accession>A0A3L6G210</accession>
<dbReference type="GO" id="GO:0005506">
    <property type="term" value="F:iron ion binding"/>
    <property type="evidence" value="ECO:0007669"/>
    <property type="project" value="InterPro"/>
</dbReference>